<dbReference type="eggNOG" id="COG1721">
    <property type="taxonomic scope" value="Bacteria"/>
</dbReference>
<dbReference type="Pfam" id="PF01882">
    <property type="entry name" value="DUF58"/>
    <property type="match status" value="1"/>
</dbReference>
<keyword evidence="1" id="KW-1133">Transmembrane helix</keyword>
<sequence>MATNTLQALFRRLFRDRTIRVTTEGIRFLLLTLAVGIAAVNTGNNLFYLLLAMMLSLVVLSGLLSEQCVRRLDLHRHLPDYLFVNQPTTATLRVVNHKSRLPSVSLRLLDVVAGNDLDRGIHITHLAPAASTLCSYPLLVRQRGPYRLDGIRIVTPFPFGLFYKKSFYPLEATLIVCPEIIPLPPLQLLEVNALGQDHARARRGPGNSLHNLREFRPGDDSRAIHWMTTARTAKLMLKETEAEDRRSITVAISTVAPDEAENSFERGLSIGASLIDHFLRDGYQVRLILGDQQDLLACGTDQSLNLFHALALCERCPTTTGAVIRQSMARALAEAHEGPTILLSPWIDPARNEEFSSVDYIVSPQSHRELFDDTGSSLSA</sequence>
<dbReference type="EMBL" id="FP929003">
    <property type="protein sequence ID" value="CBK40122.1"/>
    <property type="molecule type" value="Genomic_DNA"/>
</dbReference>
<dbReference type="PANTHER" id="PTHR34351:SF1">
    <property type="entry name" value="SLR1927 PROTEIN"/>
    <property type="match status" value="1"/>
</dbReference>
<keyword evidence="4" id="KW-1185">Reference proteome</keyword>
<name>D8PA63_9BACT</name>
<dbReference type="STRING" id="330214.NIDE0343"/>
<evidence type="ECO:0000313" key="3">
    <source>
        <dbReference type="EMBL" id="CBK40122.1"/>
    </source>
</evidence>
<accession>D8PA63</accession>
<dbReference type="OrthoDB" id="9778037at2"/>
<keyword evidence="1" id="KW-0812">Transmembrane</keyword>
<gene>
    <name evidence="3" type="ORF">NIDE0343</name>
</gene>
<proteinExistence type="predicted"/>
<dbReference type="InterPro" id="IPR002881">
    <property type="entry name" value="DUF58"/>
</dbReference>
<reference evidence="3 4" key="1">
    <citation type="journal article" date="2010" name="Proc. Natl. Acad. Sci. U.S.A.">
        <title>A Nitrospira metagenome illuminates the physiology and evolution of globally important nitrite-oxidizing bacteria.</title>
        <authorList>
            <person name="Lucker S."/>
            <person name="Wagner M."/>
            <person name="Maixner F."/>
            <person name="Pelletier E."/>
            <person name="Koch H."/>
            <person name="Vacherie B."/>
            <person name="Rattei T."/>
            <person name="Sinninghe Damste J."/>
            <person name="Spieck E."/>
            <person name="Le Paslier D."/>
            <person name="Daims H."/>
        </authorList>
    </citation>
    <scope>NUCLEOTIDE SEQUENCE [LARGE SCALE GENOMIC DNA]</scope>
</reference>
<dbReference type="AlphaFoldDB" id="D8PA63"/>
<dbReference type="HOGENOM" id="CLU_054568_1_1_0"/>
<dbReference type="KEGG" id="nde:NIDE0343"/>
<evidence type="ECO:0000259" key="2">
    <source>
        <dbReference type="Pfam" id="PF01882"/>
    </source>
</evidence>
<evidence type="ECO:0000256" key="1">
    <source>
        <dbReference type="SAM" id="Phobius"/>
    </source>
</evidence>
<organism evidence="3 4">
    <name type="scientific">Nitrospira defluvii</name>
    <dbReference type="NCBI Taxonomy" id="330214"/>
    <lineage>
        <taxon>Bacteria</taxon>
        <taxon>Pseudomonadati</taxon>
        <taxon>Nitrospirota</taxon>
        <taxon>Nitrospiria</taxon>
        <taxon>Nitrospirales</taxon>
        <taxon>Nitrospiraceae</taxon>
        <taxon>Nitrospira</taxon>
    </lineage>
</organism>
<dbReference type="PANTHER" id="PTHR34351">
    <property type="entry name" value="SLR1927 PROTEIN-RELATED"/>
    <property type="match status" value="1"/>
</dbReference>
<protein>
    <recommendedName>
        <fullName evidence="2">DUF58 domain-containing protein</fullName>
    </recommendedName>
</protein>
<dbReference type="Proteomes" id="UP000001660">
    <property type="component" value="Chromosome"/>
</dbReference>
<keyword evidence="1" id="KW-0472">Membrane</keyword>
<evidence type="ECO:0000313" key="4">
    <source>
        <dbReference type="Proteomes" id="UP000001660"/>
    </source>
</evidence>
<feature type="transmembrane region" description="Helical" evidence="1">
    <location>
        <begin position="21"/>
        <end position="40"/>
    </location>
</feature>
<feature type="domain" description="DUF58" evidence="2">
    <location>
        <begin position="212"/>
        <end position="252"/>
    </location>
</feature>